<feature type="domain" description="Peptidase A1" evidence="2">
    <location>
        <begin position="1"/>
        <end position="112"/>
    </location>
</feature>
<name>A0ABR2MPJ1_9ASPA</name>
<dbReference type="Gene3D" id="2.40.70.10">
    <property type="entry name" value="Acid Proteases"/>
    <property type="match status" value="1"/>
</dbReference>
<dbReference type="Pfam" id="PF00026">
    <property type="entry name" value="Asp"/>
    <property type="match status" value="1"/>
</dbReference>
<comment type="caution">
    <text evidence="3">The sequence shown here is derived from an EMBL/GenBank/DDBJ whole genome shotgun (WGS) entry which is preliminary data.</text>
</comment>
<evidence type="ECO:0000313" key="4">
    <source>
        <dbReference type="Proteomes" id="UP001412067"/>
    </source>
</evidence>
<dbReference type="PANTHER" id="PTHR47966">
    <property type="entry name" value="BETA-SITE APP-CLEAVING ENZYME, ISOFORM A-RELATED"/>
    <property type="match status" value="1"/>
</dbReference>
<evidence type="ECO:0000259" key="2">
    <source>
        <dbReference type="PROSITE" id="PS51767"/>
    </source>
</evidence>
<accession>A0ABR2MPJ1</accession>
<keyword evidence="4" id="KW-1185">Reference proteome</keyword>
<comment type="similarity">
    <text evidence="1">Belongs to the peptidase A1 family.</text>
</comment>
<proteinExistence type="inferred from homology"/>
<gene>
    <name evidence="3" type="ORF">KSP40_PGU019376</name>
</gene>
<dbReference type="InterPro" id="IPR033121">
    <property type="entry name" value="PEPTIDASE_A1"/>
</dbReference>
<dbReference type="Proteomes" id="UP001412067">
    <property type="component" value="Unassembled WGS sequence"/>
</dbReference>
<dbReference type="PROSITE" id="PS51767">
    <property type="entry name" value="PEPTIDASE_A1"/>
    <property type="match status" value="1"/>
</dbReference>
<sequence length="112" mass="12302">MEAGRRAKPSLVTVWHGGSSLECGYEPSFVNVRQHLRHLVYFWKSAAIQYGSGAVAGFLSQDHVSVGDILVKDQIFIETTNEPGETFVAAHFDGILGLGFQEIAVENVVPLW</sequence>
<dbReference type="PANTHER" id="PTHR47966:SF39">
    <property type="entry name" value="EUKARYOTIC ASPARTYL PROTEASE FAMILY PROTEIN"/>
    <property type="match status" value="1"/>
</dbReference>
<dbReference type="InterPro" id="IPR001461">
    <property type="entry name" value="Aspartic_peptidase_A1"/>
</dbReference>
<dbReference type="SUPFAM" id="SSF50630">
    <property type="entry name" value="Acid proteases"/>
    <property type="match status" value="1"/>
</dbReference>
<reference evidence="3 4" key="1">
    <citation type="journal article" date="2022" name="Nat. Plants">
        <title>Genomes of leafy and leafless Platanthera orchids illuminate the evolution of mycoheterotrophy.</title>
        <authorList>
            <person name="Li M.H."/>
            <person name="Liu K.W."/>
            <person name="Li Z."/>
            <person name="Lu H.C."/>
            <person name="Ye Q.L."/>
            <person name="Zhang D."/>
            <person name="Wang J.Y."/>
            <person name="Li Y.F."/>
            <person name="Zhong Z.M."/>
            <person name="Liu X."/>
            <person name="Yu X."/>
            <person name="Liu D.K."/>
            <person name="Tu X.D."/>
            <person name="Liu B."/>
            <person name="Hao Y."/>
            <person name="Liao X.Y."/>
            <person name="Jiang Y.T."/>
            <person name="Sun W.H."/>
            <person name="Chen J."/>
            <person name="Chen Y.Q."/>
            <person name="Ai Y."/>
            <person name="Zhai J.W."/>
            <person name="Wu S.S."/>
            <person name="Zhou Z."/>
            <person name="Hsiao Y.Y."/>
            <person name="Wu W.L."/>
            <person name="Chen Y.Y."/>
            <person name="Lin Y.F."/>
            <person name="Hsu J.L."/>
            <person name="Li C.Y."/>
            <person name="Wang Z.W."/>
            <person name="Zhao X."/>
            <person name="Zhong W.Y."/>
            <person name="Ma X.K."/>
            <person name="Ma L."/>
            <person name="Huang J."/>
            <person name="Chen G.Z."/>
            <person name="Huang M.Z."/>
            <person name="Huang L."/>
            <person name="Peng D.H."/>
            <person name="Luo Y.B."/>
            <person name="Zou S.Q."/>
            <person name="Chen S.P."/>
            <person name="Lan S."/>
            <person name="Tsai W.C."/>
            <person name="Van de Peer Y."/>
            <person name="Liu Z.J."/>
        </authorList>
    </citation>
    <scope>NUCLEOTIDE SEQUENCE [LARGE SCALE GENOMIC DNA]</scope>
    <source>
        <strain evidence="3">Lor288</strain>
    </source>
</reference>
<protein>
    <recommendedName>
        <fullName evidence="2">Peptidase A1 domain-containing protein</fullName>
    </recommendedName>
</protein>
<evidence type="ECO:0000313" key="3">
    <source>
        <dbReference type="EMBL" id="KAK8965420.1"/>
    </source>
</evidence>
<dbReference type="EMBL" id="JBBWWR010000006">
    <property type="protein sequence ID" value="KAK8965420.1"/>
    <property type="molecule type" value="Genomic_DNA"/>
</dbReference>
<dbReference type="InterPro" id="IPR021109">
    <property type="entry name" value="Peptidase_aspartic_dom_sf"/>
</dbReference>
<evidence type="ECO:0000256" key="1">
    <source>
        <dbReference type="ARBA" id="ARBA00007447"/>
    </source>
</evidence>
<organism evidence="3 4">
    <name type="scientific">Platanthera guangdongensis</name>
    <dbReference type="NCBI Taxonomy" id="2320717"/>
    <lineage>
        <taxon>Eukaryota</taxon>
        <taxon>Viridiplantae</taxon>
        <taxon>Streptophyta</taxon>
        <taxon>Embryophyta</taxon>
        <taxon>Tracheophyta</taxon>
        <taxon>Spermatophyta</taxon>
        <taxon>Magnoliopsida</taxon>
        <taxon>Liliopsida</taxon>
        <taxon>Asparagales</taxon>
        <taxon>Orchidaceae</taxon>
        <taxon>Orchidoideae</taxon>
        <taxon>Orchideae</taxon>
        <taxon>Orchidinae</taxon>
        <taxon>Platanthera</taxon>
    </lineage>
</organism>